<feature type="transmembrane region" description="Helical" evidence="13">
    <location>
        <begin position="123"/>
        <end position="152"/>
    </location>
</feature>
<feature type="transmembrane region" description="Helical" evidence="13">
    <location>
        <begin position="50"/>
        <end position="67"/>
    </location>
</feature>
<organism evidence="15 16">
    <name type="scientific">Clostridium vincentii</name>
    <dbReference type="NCBI Taxonomy" id="52704"/>
    <lineage>
        <taxon>Bacteria</taxon>
        <taxon>Bacillati</taxon>
        <taxon>Bacillota</taxon>
        <taxon>Clostridia</taxon>
        <taxon>Eubacteriales</taxon>
        <taxon>Clostridiaceae</taxon>
        <taxon>Clostridium</taxon>
    </lineage>
</organism>
<dbReference type="InterPro" id="IPR008915">
    <property type="entry name" value="Peptidase_M50"/>
</dbReference>
<evidence type="ECO:0000313" key="16">
    <source>
        <dbReference type="Proteomes" id="UP000239471"/>
    </source>
</evidence>
<keyword evidence="12 13" id="KW-0472">Membrane</keyword>
<keyword evidence="5" id="KW-0645">Protease</keyword>
<dbReference type="Pfam" id="PF02163">
    <property type="entry name" value="Peptidase_M50"/>
    <property type="match status" value="1"/>
</dbReference>
<protein>
    <submittedName>
        <fullName evidence="15">Peptidase family M50</fullName>
    </submittedName>
</protein>
<evidence type="ECO:0000259" key="14">
    <source>
        <dbReference type="Pfam" id="PF02163"/>
    </source>
</evidence>
<gene>
    <name evidence="15" type="ORF">CLVI_26240</name>
</gene>
<evidence type="ECO:0000313" key="15">
    <source>
        <dbReference type="EMBL" id="PRR81305.1"/>
    </source>
</evidence>
<sequence length="215" mass="23959">MDRLFSILVSIPAILLAFTCHEFAHAKVADMLGDKTPRFQGRLTFNPIKHLDPLGTLLILIVGFGWAKPVQTNPSAYKNYYMDDLKVSLAGPLTNLVLAFIGYICYKVVIILQVQSGIVPGTIIIVLINMIYAVFTINTMLFVFNLLPLPGLDGFAVLRDLKPKFFYKISDSIYKYQMIIIILIIVGGSKIIRIPINYLQDGIATLGNGILSIFF</sequence>
<reference evidence="15 16" key="1">
    <citation type="submission" date="2018-03" db="EMBL/GenBank/DDBJ databases">
        <title>Genome sequence of Clostridium vincentii DSM 10228.</title>
        <authorList>
            <person name="Poehlein A."/>
            <person name="Daniel R."/>
        </authorList>
    </citation>
    <scope>NUCLEOTIDE SEQUENCE [LARGE SCALE GENOMIC DNA]</scope>
    <source>
        <strain evidence="15 16">DSM 10228</strain>
    </source>
</reference>
<keyword evidence="7" id="KW-0479">Metal-binding</keyword>
<feature type="transmembrane region" description="Helical" evidence="13">
    <location>
        <begin position="87"/>
        <end position="111"/>
    </location>
</feature>
<evidence type="ECO:0000256" key="1">
    <source>
        <dbReference type="ARBA" id="ARBA00001947"/>
    </source>
</evidence>
<feature type="transmembrane region" description="Helical" evidence="13">
    <location>
        <begin position="173"/>
        <end position="192"/>
    </location>
</feature>
<keyword evidence="10 13" id="KW-1133">Transmembrane helix</keyword>
<keyword evidence="9" id="KW-0862">Zinc</keyword>
<evidence type="ECO:0000256" key="9">
    <source>
        <dbReference type="ARBA" id="ARBA00022833"/>
    </source>
</evidence>
<evidence type="ECO:0000256" key="2">
    <source>
        <dbReference type="ARBA" id="ARBA00004651"/>
    </source>
</evidence>
<keyword evidence="6 13" id="KW-0812">Transmembrane</keyword>
<dbReference type="EMBL" id="PVXQ01000032">
    <property type="protein sequence ID" value="PRR81305.1"/>
    <property type="molecule type" value="Genomic_DNA"/>
</dbReference>
<evidence type="ECO:0000256" key="8">
    <source>
        <dbReference type="ARBA" id="ARBA00022801"/>
    </source>
</evidence>
<feature type="domain" description="Peptidase M50" evidence="14">
    <location>
        <begin position="126"/>
        <end position="177"/>
    </location>
</feature>
<evidence type="ECO:0000256" key="10">
    <source>
        <dbReference type="ARBA" id="ARBA00022989"/>
    </source>
</evidence>
<evidence type="ECO:0000256" key="5">
    <source>
        <dbReference type="ARBA" id="ARBA00022670"/>
    </source>
</evidence>
<proteinExistence type="inferred from homology"/>
<evidence type="ECO:0000256" key="4">
    <source>
        <dbReference type="ARBA" id="ARBA00022475"/>
    </source>
</evidence>
<dbReference type="CDD" id="cd06158">
    <property type="entry name" value="S2P-M50_like_1"/>
    <property type="match status" value="1"/>
</dbReference>
<dbReference type="GO" id="GO:0006508">
    <property type="term" value="P:proteolysis"/>
    <property type="evidence" value="ECO:0007669"/>
    <property type="project" value="UniProtKB-KW"/>
</dbReference>
<dbReference type="GO" id="GO:0005886">
    <property type="term" value="C:plasma membrane"/>
    <property type="evidence" value="ECO:0007669"/>
    <property type="project" value="UniProtKB-SubCell"/>
</dbReference>
<accession>A0A2T0BBT9</accession>
<name>A0A2T0BBT9_9CLOT</name>
<dbReference type="PANTHER" id="PTHR35864:SF1">
    <property type="entry name" value="ZINC METALLOPROTEASE YWHC-RELATED"/>
    <property type="match status" value="1"/>
</dbReference>
<comment type="caution">
    <text evidence="15">The sequence shown here is derived from an EMBL/GenBank/DDBJ whole genome shotgun (WGS) entry which is preliminary data.</text>
</comment>
<evidence type="ECO:0000256" key="3">
    <source>
        <dbReference type="ARBA" id="ARBA00007931"/>
    </source>
</evidence>
<comment type="similarity">
    <text evidence="3">Belongs to the peptidase M50B family.</text>
</comment>
<keyword evidence="4" id="KW-1003">Cell membrane</keyword>
<dbReference type="RefSeq" id="WP_106060543.1">
    <property type="nucleotide sequence ID" value="NZ_PVXQ01000032.1"/>
</dbReference>
<dbReference type="InterPro" id="IPR044537">
    <property type="entry name" value="Rip2-like"/>
</dbReference>
<dbReference type="AlphaFoldDB" id="A0A2T0BBT9"/>
<evidence type="ECO:0000256" key="12">
    <source>
        <dbReference type="ARBA" id="ARBA00023136"/>
    </source>
</evidence>
<dbReference type="Proteomes" id="UP000239471">
    <property type="component" value="Unassembled WGS sequence"/>
</dbReference>
<evidence type="ECO:0000256" key="11">
    <source>
        <dbReference type="ARBA" id="ARBA00023049"/>
    </source>
</evidence>
<evidence type="ECO:0000256" key="6">
    <source>
        <dbReference type="ARBA" id="ARBA00022692"/>
    </source>
</evidence>
<dbReference type="OrthoDB" id="9800627at2"/>
<evidence type="ECO:0000256" key="7">
    <source>
        <dbReference type="ARBA" id="ARBA00022723"/>
    </source>
</evidence>
<dbReference type="PANTHER" id="PTHR35864">
    <property type="entry name" value="ZINC METALLOPROTEASE MJ0611-RELATED"/>
    <property type="match status" value="1"/>
</dbReference>
<dbReference type="InterPro" id="IPR052348">
    <property type="entry name" value="Metallopeptidase_M50B"/>
</dbReference>
<dbReference type="GO" id="GO:0046872">
    <property type="term" value="F:metal ion binding"/>
    <property type="evidence" value="ECO:0007669"/>
    <property type="project" value="UniProtKB-KW"/>
</dbReference>
<dbReference type="GO" id="GO:0008237">
    <property type="term" value="F:metallopeptidase activity"/>
    <property type="evidence" value="ECO:0007669"/>
    <property type="project" value="UniProtKB-KW"/>
</dbReference>
<keyword evidence="8" id="KW-0378">Hydrolase</keyword>
<keyword evidence="11" id="KW-0482">Metalloprotease</keyword>
<comment type="subcellular location">
    <subcellularLocation>
        <location evidence="2">Cell membrane</location>
        <topology evidence="2">Multi-pass membrane protein</topology>
    </subcellularLocation>
</comment>
<keyword evidence="16" id="KW-1185">Reference proteome</keyword>
<comment type="cofactor">
    <cofactor evidence="1">
        <name>Zn(2+)</name>
        <dbReference type="ChEBI" id="CHEBI:29105"/>
    </cofactor>
</comment>
<evidence type="ECO:0000256" key="13">
    <source>
        <dbReference type="SAM" id="Phobius"/>
    </source>
</evidence>